<feature type="transmembrane region" description="Helical" evidence="2">
    <location>
        <begin position="269"/>
        <end position="288"/>
    </location>
</feature>
<dbReference type="HOGENOM" id="CLU_545047_0_0_5"/>
<accession>I3TIG7</accession>
<dbReference type="KEGG" id="tmo:TMO_0716"/>
<dbReference type="AlphaFoldDB" id="I3TIG7"/>
<sequence length="500" mass="56178">MSTARAAPMMSGDGLTRNEYRPFASKMTCAVFVFLVLMNGFAGALPVDAPAAVALFVVAAPVYSVLVLINLKSVPYPKFSLFVLVSLMISLAQASTMYNLAFNIYYASAALFIILVFYMIRNRMLSITSIFRYTYISIAFAIYFSVFDFLFLVSRSGGLYRGTWGYSLFFDDKSHYTVFIGFFLFLGAMVLRDIARERKLQGVYPSIWFSRVVPLWIVFNSVVALMMSSTTMSRLIVFFVPAFVFQVYYAVECLFFLGKRYDQHKKVSLFYVFTLIFLIIGLIVFIAAGDAIVNNPTFRRVIMVLEQQQDNSFKAHVLLIELAIRSKFLSLSNFIFGVGLGNYQHEILENGLALELTSHMSVYRTAARGYLPAHSVWGTLWIEANIAVFLVVMCGILWIVAQGIIRGVFAASAFALGLIGSSMFYNTINEPFYFVMWLCVIASIFHNRYDWGGVVVPKGAPMRKRRRMAPSAPIQAPSEESESPSEKLSMISGSLRFSAS</sequence>
<dbReference type="EMBL" id="CP003236">
    <property type="protein sequence ID" value="AFK52555.1"/>
    <property type="molecule type" value="Genomic_DNA"/>
</dbReference>
<keyword evidence="4" id="KW-1185">Reference proteome</keyword>
<feature type="transmembrane region" description="Helical" evidence="2">
    <location>
        <begin position="380"/>
        <end position="401"/>
    </location>
</feature>
<evidence type="ECO:0000256" key="1">
    <source>
        <dbReference type="SAM" id="MobiDB-lite"/>
    </source>
</evidence>
<reference evidence="3 4" key="1">
    <citation type="journal article" date="2012" name="J. Am. Chem. Soc.">
        <title>Bacterial biosynthesis and maturation of the didemnin anti-cancer agents.</title>
        <authorList>
            <person name="Xu Y."/>
            <person name="Kersten R.D."/>
            <person name="Nam S.J."/>
            <person name="Lu L."/>
            <person name="Al-Suwailem A.M."/>
            <person name="Zheng H."/>
            <person name="Fenical W."/>
            <person name="Dorrestein P.C."/>
            <person name="Moore B.S."/>
            <person name="Qian P.Y."/>
        </authorList>
    </citation>
    <scope>NUCLEOTIDE SEQUENCE [LARGE SCALE GENOMIC DNA]</scope>
    <source>
        <strain evidence="3 4">KA081020-065</strain>
    </source>
</reference>
<feature type="transmembrane region" description="Helical" evidence="2">
    <location>
        <begin position="174"/>
        <end position="191"/>
    </location>
</feature>
<feature type="transmembrane region" description="Helical" evidence="2">
    <location>
        <begin position="434"/>
        <end position="456"/>
    </location>
</feature>
<name>I3TIG7_TISMK</name>
<keyword evidence="2" id="KW-0812">Transmembrane</keyword>
<feature type="transmembrane region" description="Helical" evidence="2">
    <location>
        <begin position="133"/>
        <end position="154"/>
    </location>
</feature>
<protein>
    <submittedName>
        <fullName evidence="3">Uncharacterized protein</fullName>
    </submittedName>
</protein>
<keyword evidence="2" id="KW-1133">Transmembrane helix</keyword>
<evidence type="ECO:0000313" key="4">
    <source>
        <dbReference type="Proteomes" id="UP000005258"/>
    </source>
</evidence>
<feature type="compositionally biased region" description="Polar residues" evidence="1">
    <location>
        <begin position="491"/>
        <end position="500"/>
    </location>
</feature>
<evidence type="ECO:0000256" key="2">
    <source>
        <dbReference type="SAM" id="Phobius"/>
    </source>
</evidence>
<keyword evidence="2" id="KW-0472">Membrane</keyword>
<organism evidence="3 4">
    <name type="scientific">Tistrella mobilis (strain KA081020-065)</name>
    <dbReference type="NCBI Taxonomy" id="1110502"/>
    <lineage>
        <taxon>Bacteria</taxon>
        <taxon>Pseudomonadati</taxon>
        <taxon>Pseudomonadota</taxon>
        <taxon>Alphaproteobacteria</taxon>
        <taxon>Geminicoccales</taxon>
        <taxon>Geminicoccaceae</taxon>
        <taxon>Tistrella</taxon>
    </lineage>
</organism>
<feature type="transmembrane region" description="Helical" evidence="2">
    <location>
        <begin position="81"/>
        <end position="98"/>
    </location>
</feature>
<feature type="transmembrane region" description="Helical" evidence="2">
    <location>
        <begin position="51"/>
        <end position="69"/>
    </location>
</feature>
<feature type="compositionally biased region" description="Low complexity" evidence="1">
    <location>
        <begin position="469"/>
        <end position="478"/>
    </location>
</feature>
<proteinExistence type="predicted"/>
<feature type="transmembrane region" description="Helical" evidence="2">
    <location>
        <begin position="104"/>
        <end position="121"/>
    </location>
</feature>
<evidence type="ECO:0000313" key="3">
    <source>
        <dbReference type="EMBL" id="AFK52555.1"/>
    </source>
</evidence>
<dbReference type="Proteomes" id="UP000005258">
    <property type="component" value="Chromosome"/>
</dbReference>
<feature type="region of interest" description="Disordered" evidence="1">
    <location>
        <begin position="466"/>
        <end position="500"/>
    </location>
</feature>
<feature type="transmembrane region" description="Helical" evidence="2">
    <location>
        <begin position="212"/>
        <end position="229"/>
    </location>
</feature>
<feature type="transmembrane region" description="Helical" evidence="2">
    <location>
        <begin position="27"/>
        <end position="45"/>
    </location>
</feature>
<feature type="transmembrane region" description="Helical" evidence="2">
    <location>
        <begin position="408"/>
        <end position="428"/>
    </location>
</feature>
<feature type="transmembrane region" description="Helical" evidence="2">
    <location>
        <begin position="235"/>
        <end position="257"/>
    </location>
</feature>
<gene>
    <name evidence="3" type="ordered locus">TMO_0716</name>
</gene>